<keyword evidence="3" id="KW-0677">Repeat</keyword>
<protein>
    <submittedName>
        <fullName evidence="5">Acetyltransferase with multiple hexapeptide repeats</fullName>
    </submittedName>
</protein>
<dbReference type="InterPro" id="IPR001451">
    <property type="entry name" value="Hexapep"/>
</dbReference>
<gene>
    <name evidence="5" type="primary">maa</name>
    <name evidence="5" type="ordered locus">CHU_2756</name>
</gene>
<dbReference type="PROSITE" id="PS00101">
    <property type="entry name" value="HEXAPEP_TRANSFERASES"/>
    <property type="match status" value="1"/>
</dbReference>
<dbReference type="AlphaFoldDB" id="A0A6N4SU62"/>
<dbReference type="PANTHER" id="PTHR43300">
    <property type="entry name" value="ACETYLTRANSFERASE"/>
    <property type="match status" value="1"/>
</dbReference>
<dbReference type="SUPFAM" id="SSF51161">
    <property type="entry name" value="Trimeric LpxA-like enzymes"/>
    <property type="match status" value="1"/>
</dbReference>
<name>A0A6N4SU62_CYTH3</name>
<keyword evidence="2" id="KW-0808">Transferase</keyword>
<evidence type="ECO:0000256" key="2">
    <source>
        <dbReference type="ARBA" id="ARBA00022679"/>
    </source>
</evidence>
<dbReference type="Proteomes" id="UP000001822">
    <property type="component" value="Chromosome"/>
</dbReference>
<proteinExistence type="inferred from homology"/>
<dbReference type="GO" id="GO:0016746">
    <property type="term" value="F:acyltransferase activity"/>
    <property type="evidence" value="ECO:0007669"/>
    <property type="project" value="UniProtKB-KW"/>
</dbReference>
<evidence type="ECO:0000313" key="6">
    <source>
        <dbReference type="Proteomes" id="UP000001822"/>
    </source>
</evidence>
<organism evidence="5 6">
    <name type="scientific">Cytophaga hutchinsonii (strain ATCC 33406 / DSM 1761 / CIP 103989 / NBRC 15051 / NCIMB 9469 / D465)</name>
    <dbReference type="NCBI Taxonomy" id="269798"/>
    <lineage>
        <taxon>Bacteria</taxon>
        <taxon>Pseudomonadati</taxon>
        <taxon>Bacteroidota</taxon>
        <taxon>Cytophagia</taxon>
        <taxon>Cytophagales</taxon>
        <taxon>Cytophagaceae</taxon>
        <taxon>Cytophaga</taxon>
    </lineage>
</organism>
<dbReference type="InterPro" id="IPR011004">
    <property type="entry name" value="Trimer_LpxA-like_sf"/>
</dbReference>
<evidence type="ECO:0000256" key="1">
    <source>
        <dbReference type="ARBA" id="ARBA00007274"/>
    </source>
</evidence>
<comment type="similarity">
    <text evidence="1">Belongs to the transferase hexapeptide repeat family.</text>
</comment>
<dbReference type="InterPro" id="IPR018357">
    <property type="entry name" value="Hexapep_transf_CS"/>
</dbReference>
<dbReference type="InterPro" id="IPR050179">
    <property type="entry name" value="Trans_hexapeptide_repeat"/>
</dbReference>
<keyword evidence="6" id="KW-1185">Reference proteome</keyword>
<sequence length="220" mass="24726">MKNPFTLWLYWLVQKTVLEIKYRGSNLQLGYLTNIKGSTFGEYNRLYDHVRLWHSTVGSYTYIAKNSQISRSHIGKFCAIGPNVQMGLGTHPTSTFVSIHPAFYSKAKQVAITFSGTDSFTEHMPVSIGNDVWIGANVIIADGVTIGDGAIIAAGAVVTKNVTPYEVVGGVPAKNIKYRFTDSQIAFLLAFKWWEKDKEWLARNAEHMLDIEKLQQTFDR</sequence>
<dbReference type="CDD" id="cd03349">
    <property type="entry name" value="LbH_XAT"/>
    <property type="match status" value="1"/>
</dbReference>
<reference evidence="5 6" key="1">
    <citation type="journal article" date="2007" name="Appl. Environ. Microbiol.">
        <title>Genome sequence of the cellulolytic gliding bacterium Cytophaga hutchinsonii.</title>
        <authorList>
            <person name="Xie G."/>
            <person name="Bruce D.C."/>
            <person name="Challacombe J.F."/>
            <person name="Chertkov O."/>
            <person name="Detter J.C."/>
            <person name="Gilna P."/>
            <person name="Han C.S."/>
            <person name="Lucas S."/>
            <person name="Misra M."/>
            <person name="Myers G.L."/>
            <person name="Richardson P."/>
            <person name="Tapia R."/>
            <person name="Thayer N."/>
            <person name="Thompson L.S."/>
            <person name="Brettin T.S."/>
            <person name="Henrissat B."/>
            <person name="Wilson D.B."/>
            <person name="McBride M.J."/>
        </authorList>
    </citation>
    <scope>NUCLEOTIDE SEQUENCE [LARGE SCALE GENOMIC DNA]</scope>
    <source>
        <strain evidence="6">ATCC 33406 / DSM 1761 / CIP 103989 / NBRC 15051 / NCIMB 9469 / D465</strain>
    </source>
</reference>
<evidence type="ECO:0000256" key="4">
    <source>
        <dbReference type="ARBA" id="ARBA00023315"/>
    </source>
</evidence>
<dbReference type="Gene3D" id="2.160.10.10">
    <property type="entry name" value="Hexapeptide repeat proteins"/>
    <property type="match status" value="1"/>
</dbReference>
<evidence type="ECO:0000256" key="3">
    <source>
        <dbReference type="ARBA" id="ARBA00022737"/>
    </source>
</evidence>
<dbReference type="Pfam" id="PF00132">
    <property type="entry name" value="Hexapep"/>
    <property type="match status" value="1"/>
</dbReference>
<accession>A0A6N4SU62</accession>
<keyword evidence="4" id="KW-0012">Acyltransferase</keyword>
<dbReference type="EMBL" id="CP000383">
    <property type="protein sequence ID" value="ABG60006.1"/>
    <property type="molecule type" value="Genomic_DNA"/>
</dbReference>
<evidence type="ECO:0000313" key="5">
    <source>
        <dbReference type="EMBL" id="ABG60006.1"/>
    </source>
</evidence>
<dbReference type="PANTHER" id="PTHR43300:SF11">
    <property type="entry name" value="ACETYLTRANSFERASE RV3034C-RELATED"/>
    <property type="match status" value="1"/>
</dbReference>
<dbReference type="KEGG" id="chu:CHU_2756"/>